<dbReference type="RefSeq" id="WP_160593633.1">
    <property type="nucleotide sequence ID" value="NZ_CP047895.1"/>
</dbReference>
<protein>
    <submittedName>
        <fullName evidence="1">DUF1826 domain-containing protein</fullName>
    </submittedName>
</protein>
<keyword evidence="2" id="KW-1185">Reference proteome</keyword>
<organism evidence="1 2">
    <name type="scientific">Sphingomonas changnyeongensis</name>
    <dbReference type="NCBI Taxonomy" id="2698679"/>
    <lineage>
        <taxon>Bacteria</taxon>
        <taxon>Pseudomonadati</taxon>
        <taxon>Pseudomonadota</taxon>
        <taxon>Alphaproteobacteria</taxon>
        <taxon>Sphingomonadales</taxon>
        <taxon>Sphingomonadaceae</taxon>
        <taxon>Sphingomonas</taxon>
    </lineage>
</organism>
<name>A0A7Z2NXJ7_9SPHN</name>
<gene>
    <name evidence="1" type="ORF">GVO57_13310</name>
</gene>
<evidence type="ECO:0000313" key="2">
    <source>
        <dbReference type="Proteomes" id="UP000464468"/>
    </source>
</evidence>
<dbReference type="AlphaFoldDB" id="A0A7Z2NXJ7"/>
<reference evidence="1 2" key="1">
    <citation type="submission" date="2020-01" db="EMBL/GenBank/DDBJ databases">
        <title>Sphingomonas sp. C33 whole genome sequece.</title>
        <authorList>
            <person name="Park C."/>
        </authorList>
    </citation>
    <scope>NUCLEOTIDE SEQUENCE [LARGE SCALE GENOMIC DNA]</scope>
    <source>
        <strain evidence="1 2">C33</strain>
    </source>
</reference>
<accession>A0A7Z2NXJ7</accession>
<dbReference type="Proteomes" id="UP000464468">
    <property type="component" value="Chromosome"/>
</dbReference>
<dbReference type="KEGG" id="schy:GVO57_13310"/>
<evidence type="ECO:0000313" key="1">
    <source>
        <dbReference type="EMBL" id="QHL91597.1"/>
    </source>
</evidence>
<dbReference type="InterPro" id="IPR014955">
    <property type="entry name" value="DUF1826"/>
</dbReference>
<dbReference type="EMBL" id="CP047895">
    <property type="protein sequence ID" value="QHL91597.1"/>
    <property type="molecule type" value="Genomic_DNA"/>
</dbReference>
<dbReference type="Pfam" id="PF08856">
    <property type="entry name" value="DUF1826"/>
    <property type="match status" value="1"/>
</dbReference>
<proteinExistence type="predicted"/>
<sequence>MSALALAPVPSPAIPSHVACGADAGCLRSIADPAVNLAIWERALTPVLADEAEALARHADGEVRVTAGLGAAARGLADAMAAAGWPAAPALIDDVGALAALAGPVMTAPAVDLRLAIVTGDACRKFHADYVPLRLITSYAGAGSQWLSNDDAAALAAGAATGDLDIRQLATGDVALFKGRLLSDAPIIHRSPPIAGTGARRLVLVINPAVAGD</sequence>